<dbReference type="STRING" id="126957.T1J0C6"/>
<evidence type="ECO:0000256" key="7">
    <source>
        <dbReference type="ARBA" id="ARBA00023024"/>
    </source>
</evidence>
<evidence type="ECO:0000256" key="1">
    <source>
        <dbReference type="ARBA" id="ARBA00000822"/>
    </source>
</evidence>
<dbReference type="CDD" id="cd02872">
    <property type="entry name" value="GH18_chitolectin_chitotriosidase"/>
    <property type="match status" value="1"/>
</dbReference>
<proteinExistence type="inferred from homology"/>
<keyword evidence="8" id="KW-1015">Disulfide bond</keyword>
<reference evidence="15" key="2">
    <citation type="submission" date="2015-02" db="UniProtKB">
        <authorList>
            <consortium name="EnsemblMetazoa"/>
        </authorList>
    </citation>
    <scope>IDENTIFICATION</scope>
</reference>
<dbReference type="FunFam" id="3.20.20.80:FF:000144">
    <property type="entry name" value="Chitinase"/>
    <property type="match status" value="1"/>
</dbReference>
<evidence type="ECO:0000259" key="14">
    <source>
        <dbReference type="PROSITE" id="PS51910"/>
    </source>
</evidence>
<keyword evidence="11" id="KW-0624">Polysaccharide degradation</keyword>
<dbReference type="PROSITE" id="PS51910">
    <property type="entry name" value="GH18_2"/>
    <property type="match status" value="1"/>
</dbReference>
<reference evidence="16" key="1">
    <citation type="submission" date="2011-05" db="EMBL/GenBank/DDBJ databases">
        <authorList>
            <person name="Richards S.R."/>
            <person name="Qu J."/>
            <person name="Jiang H."/>
            <person name="Jhangiani S.N."/>
            <person name="Agravi P."/>
            <person name="Goodspeed R."/>
            <person name="Gross S."/>
            <person name="Mandapat C."/>
            <person name="Jackson L."/>
            <person name="Mathew T."/>
            <person name="Pu L."/>
            <person name="Thornton R."/>
            <person name="Saada N."/>
            <person name="Wilczek-Boney K.B."/>
            <person name="Lee S."/>
            <person name="Kovar C."/>
            <person name="Wu Y."/>
            <person name="Scherer S.E."/>
            <person name="Worley K.C."/>
            <person name="Muzny D.M."/>
            <person name="Gibbs R."/>
        </authorList>
    </citation>
    <scope>NUCLEOTIDE SEQUENCE</scope>
    <source>
        <strain evidence="16">Brora</strain>
    </source>
</reference>
<feature type="signal peptide" evidence="13">
    <location>
        <begin position="1"/>
        <end position="27"/>
    </location>
</feature>
<dbReference type="PANTHER" id="PTHR11177:SF403">
    <property type="entry name" value="CHITINASE 2-RELATED"/>
    <property type="match status" value="1"/>
</dbReference>
<name>T1J0C6_STRMM</name>
<evidence type="ECO:0000256" key="11">
    <source>
        <dbReference type="ARBA" id="ARBA00023326"/>
    </source>
</evidence>
<dbReference type="InterPro" id="IPR017853">
    <property type="entry name" value="GH"/>
</dbReference>
<dbReference type="EC" id="3.2.1.14" evidence="3"/>
<comment type="similarity">
    <text evidence="2">Belongs to the glycosyl hydrolase 18 family. Chitinase class II subfamily.</text>
</comment>
<dbReference type="InterPro" id="IPR001579">
    <property type="entry name" value="Glyco_hydro_18_chit_AS"/>
</dbReference>
<feature type="chain" id="PRO_5004590187" description="chitinase" evidence="13">
    <location>
        <begin position="28"/>
        <end position="418"/>
    </location>
</feature>
<sequence>MDSWHRKTVTSIAIAIVWTFIASTVNTHDDHFRVVCYVGTWSVYRPGRGAFDMVNIDVDLCTHLVYAFVGLDNDTLTIKSIEENRDIARGGFREFTDLKKQNPHLKVLVAIGGWNEGAEKYSRMATTKESRDAFVKSVVEFVGNHRFDGLDLDWEYPGHQERGGKNEDKENLNLLVKELRASMPRSWLLTIAIGVNVNVINNGYDLKSLSRDVDFFNVMCYDYHGNWEKTAGHNSPLYHRADENIIEQTLNMNYTVNYLLSLGVQRDKIIVGMPMYGHTFVLENANLNTPGSPTKVGEGESGPFTSQSGFLGYNELCGYREDDGWTYRRDPYQKVPYMYRNYTWISYDDPESLFLKARFVFDHHFGGAMIWSLDTDDFLASCGKMKFSLMDAILKGLGKRVSTPDLEPVTTPKPSSKM</sequence>
<evidence type="ECO:0000256" key="10">
    <source>
        <dbReference type="ARBA" id="ARBA00023295"/>
    </source>
</evidence>
<dbReference type="SUPFAM" id="SSF54556">
    <property type="entry name" value="Chitinase insertion domain"/>
    <property type="match status" value="1"/>
</dbReference>
<dbReference type="Gene3D" id="3.20.20.80">
    <property type="entry name" value="Glycosidases"/>
    <property type="match status" value="1"/>
</dbReference>
<evidence type="ECO:0000256" key="3">
    <source>
        <dbReference type="ARBA" id="ARBA00012729"/>
    </source>
</evidence>
<keyword evidence="10 12" id="KW-0326">Glycosidase</keyword>
<dbReference type="InterPro" id="IPR029070">
    <property type="entry name" value="Chitinase_insertion_sf"/>
</dbReference>
<dbReference type="GO" id="GO:0008061">
    <property type="term" value="F:chitin binding"/>
    <property type="evidence" value="ECO:0007669"/>
    <property type="project" value="UniProtKB-KW"/>
</dbReference>
<dbReference type="GO" id="GO:0000272">
    <property type="term" value="P:polysaccharide catabolic process"/>
    <property type="evidence" value="ECO:0007669"/>
    <property type="project" value="UniProtKB-KW"/>
</dbReference>
<dbReference type="PANTHER" id="PTHR11177">
    <property type="entry name" value="CHITINASE"/>
    <property type="match status" value="1"/>
</dbReference>
<evidence type="ECO:0000313" key="16">
    <source>
        <dbReference type="Proteomes" id="UP000014500"/>
    </source>
</evidence>
<evidence type="ECO:0000256" key="4">
    <source>
        <dbReference type="ARBA" id="ARBA00022669"/>
    </source>
</evidence>
<dbReference type="HOGENOM" id="CLU_002833_3_1_1"/>
<dbReference type="eggNOG" id="KOG2806">
    <property type="taxonomic scope" value="Eukaryota"/>
</dbReference>
<dbReference type="InterPro" id="IPR001223">
    <property type="entry name" value="Glyco_hydro18_cat"/>
</dbReference>
<comment type="catalytic activity">
    <reaction evidence="1">
        <text>Random endo-hydrolysis of N-acetyl-beta-D-glucosaminide (1-&gt;4)-beta-linkages in chitin and chitodextrins.</text>
        <dbReference type="EC" id="3.2.1.14"/>
    </reaction>
</comment>
<dbReference type="SUPFAM" id="SSF51445">
    <property type="entry name" value="(Trans)glycosidases"/>
    <property type="match status" value="1"/>
</dbReference>
<dbReference type="SMART" id="SM00636">
    <property type="entry name" value="Glyco_18"/>
    <property type="match status" value="1"/>
</dbReference>
<evidence type="ECO:0000256" key="5">
    <source>
        <dbReference type="ARBA" id="ARBA00022729"/>
    </source>
</evidence>
<keyword evidence="9" id="KW-0119">Carbohydrate metabolism</keyword>
<keyword evidence="16" id="KW-1185">Reference proteome</keyword>
<organism evidence="15 16">
    <name type="scientific">Strigamia maritima</name>
    <name type="common">European centipede</name>
    <name type="synonym">Geophilus maritimus</name>
    <dbReference type="NCBI Taxonomy" id="126957"/>
    <lineage>
        <taxon>Eukaryota</taxon>
        <taxon>Metazoa</taxon>
        <taxon>Ecdysozoa</taxon>
        <taxon>Arthropoda</taxon>
        <taxon>Myriapoda</taxon>
        <taxon>Chilopoda</taxon>
        <taxon>Pleurostigmophora</taxon>
        <taxon>Geophilomorpha</taxon>
        <taxon>Linotaeniidae</taxon>
        <taxon>Strigamia</taxon>
    </lineage>
</organism>
<dbReference type="OMA" id="QTQNHIN"/>
<feature type="domain" description="GH18" evidence="14">
    <location>
        <begin position="32"/>
        <end position="400"/>
    </location>
</feature>
<protein>
    <recommendedName>
        <fullName evidence="3">chitinase</fullName>
        <ecNumber evidence="3">3.2.1.14</ecNumber>
    </recommendedName>
</protein>
<evidence type="ECO:0000256" key="8">
    <source>
        <dbReference type="ARBA" id="ARBA00023157"/>
    </source>
</evidence>
<keyword evidence="5 13" id="KW-0732">Signal</keyword>
<dbReference type="PhylomeDB" id="T1J0C6"/>
<dbReference type="InterPro" id="IPR011583">
    <property type="entry name" value="Chitinase_II/V-like_cat"/>
</dbReference>
<dbReference type="InterPro" id="IPR050314">
    <property type="entry name" value="Glycosyl_Hydrlase_18"/>
</dbReference>
<evidence type="ECO:0000256" key="13">
    <source>
        <dbReference type="SAM" id="SignalP"/>
    </source>
</evidence>
<dbReference type="GO" id="GO:0005576">
    <property type="term" value="C:extracellular region"/>
    <property type="evidence" value="ECO:0007669"/>
    <property type="project" value="TreeGrafter"/>
</dbReference>
<dbReference type="EMBL" id="JH431734">
    <property type="status" value="NOT_ANNOTATED_CDS"/>
    <property type="molecule type" value="Genomic_DNA"/>
</dbReference>
<dbReference type="PROSITE" id="PS01095">
    <property type="entry name" value="GH18_1"/>
    <property type="match status" value="1"/>
</dbReference>
<dbReference type="Proteomes" id="UP000014500">
    <property type="component" value="Unassembled WGS sequence"/>
</dbReference>
<dbReference type="AlphaFoldDB" id="T1J0C6"/>
<dbReference type="FunFam" id="3.10.50.10:FF:000004">
    <property type="entry name" value="Chitinase 5"/>
    <property type="match status" value="1"/>
</dbReference>
<dbReference type="GO" id="GO:0008843">
    <property type="term" value="F:endochitinase activity"/>
    <property type="evidence" value="ECO:0007669"/>
    <property type="project" value="UniProtKB-EC"/>
</dbReference>
<keyword evidence="7" id="KW-0146">Chitin degradation</keyword>
<evidence type="ECO:0000313" key="15">
    <source>
        <dbReference type="EnsemblMetazoa" id="SMAR006971-PA"/>
    </source>
</evidence>
<evidence type="ECO:0000256" key="2">
    <source>
        <dbReference type="ARBA" id="ARBA00009121"/>
    </source>
</evidence>
<evidence type="ECO:0000256" key="9">
    <source>
        <dbReference type="ARBA" id="ARBA00023277"/>
    </source>
</evidence>
<dbReference type="GO" id="GO:0006032">
    <property type="term" value="P:chitin catabolic process"/>
    <property type="evidence" value="ECO:0007669"/>
    <property type="project" value="UniProtKB-KW"/>
</dbReference>
<evidence type="ECO:0000256" key="12">
    <source>
        <dbReference type="RuleBase" id="RU000489"/>
    </source>
</evidence>
<accession>T1J0C6</accession>
<dbReference type="Gene3D" id="3.10.50.10">
    <property type="match status" value="1"/>
</dbReference>
<keyword evidence="6 12" id="KW-0378">Hydrolase</keyword>
<keyword evidence="4" id="KW-0147">Chitin-binding</keyword>
<dbReference type="Pfam" id="PF00704">
    <property type="entry name" value="Glyco_hydro_18"/>
    <property type="match status" value="1"/>
</dbReference>
<dbReference type="EnsemblMetazoa" id="SMAR006971-RA">
    <property type="protein sequence ID" value="SMAR006971-PA"/>
    <property type="gene ID" value="SMAR006971"/>
</dbReference>
<evidence type="ECO:0000256" key="6">
    <source>
        <dbReference type="ARBA" id="ARBA00022801"/>
    </source>
</evidence>